<evidence type="ECO:0000256" key="2">
    <source>
        <dbReference type="ARBA" id="ARBA00022692"/>
    </source>
</evidence>
<evidence type="ECO:0000313" key="9">
    <source>
        <dbReference type="Proteomes" id="UP001432322"/>
    </source>
</evidence>
<dbReference type="InterPro" id="IPR006029">
    <property type="entry name" value="Neurotrans-gated_channel_TM"/>
</dbReference>
<organism evidence="8 9">
    <name type="scientific">Pristionchus fissidentatus</name>
    <dbReference type="NCBI Taxonomy" id="1538716"/>
    <lineage>
        <taxon>Eukaryota</taxon>
        <taxon>Metazoa</taxon>
        <taxon>Ecdysozoa</taxon>
        <taxon>Nematoda</taxon>
        <taxon>Chromadorea</taxon>
        <taxon>Rhabditida</taxon>
        <taxon>Rhabditina</taxon>
        <taxon>Diplogasteromorpha</taxon>
        <taxon>Diplogasteroidea</taxon>
        <taxon>Neodiplogasteridae</taxon>
        <taxon>Pristionchus</taxon>
    </lineage>
</organism>
<evidence type="ECO:0000256" key="3">
    <source>
        <dbReference type="ARBA" id="ARBA00022989"/>
    </source>
</evidence>
<keyword evidence="2 5" id="KW-0812">Transmembrane</keyword>
<sequence length="321" mass="37142">REMIIYLSLLYYIFAAFVVTANQKLLNQLLNASDYLGDVQDRDVRPYNPSGGPLVITIIPNQFLLLTMDQQQETIEYFCEFMMSWVDPQLAWFRDETEFTDDWVKMPESMIWVPDIVFDRSLSITELISKSSRMVDVKYDGTVSFLEDCTISIGSWIFDSSEVIVRSFYKTIEPSEKFEGNNEWEMLDIVATAVDSIDDDRTYSMVEYVLQLKRKPVYYVLVIQAPTFIIGTMTIFGIFTPFSIHGERKERQVTLGLTMLLSISMMFNLVSEMMPKASRLPLLGNYILIEIFMCAVAVLISIVLLYAHHRVHTRTIAPPKW</sequence>
<evidence type="ECO:0000256" key="5">
    <source>
        <dbReference type="SAM" id="Phobius"/>
    </source>
</evidence>
<gene>
    <name evidence="8" type="ORF">PFISCL1PPCAC_9006</name>
</gene>
<dbReference type="SUPFAM" id="SSF63712">
    <property type="entry name" value="Nicotinic receptor ligand binding domain-like"/>
    <property type="match status" value="1"/>
</dbReference>
<dbReference type="CDD" id="cd18989">
    <property type="entry name" value="LGIC_ECD_cation"/>
    <property type="match status" value="1"/>
</dbReference>
<feature type="domain" description="Neurotransmitter-gated ion-channel ligand-binding" evidence="6">
    <location>
        <begin position="40"/>
        <end position="145"/>
    </location>
</feature>
<feature type="non-terminal residue" evidence="8">
    <location>
        <position position="321"/>
    </location>
</feature>
<comment type="caution">
    <text evidence="8">The sequence shown here is derived from an EMBL/GenBank/DDBJ whole genome shotgun (WGS) entry which is preliminary data.</text>
</comment>
<dbReference type="CDD" id="cd19051">
    <property type="entry name" value="LGIC_TM_cation"/>
    <property type="match status" value="1"/>
</dbReference>
<dbReference type="PANTHER" id="PTHR18945">
    <property type="entry name" value="NEUROTRANSMITTER GATED ION CHANNEL"/>
    <property type="match status" value="1"/>
</dbReference>
<dbReference type="Pfam" id="PF02931">
    <property type="entry name" value="Neur_chan_LBD"/>
    <property type="match status" value="1"/>
</dbReference>
<dbReference type="InterPro" id="IPR006202">
    <property type="entry name" value="Neur_chan_lig-bd"/>
</dbReference>
<dbReference type="Proteomes" id="UP001432322">
    <property type="component" value="Unassembled WGS sequence"/>
</dbReference>
<feature type="domain" description="Neurotransmitter-gated ion-channel transmembrane" evidence="7">
    <location>
        <begin position="252"/>
        <end position="314"/>
    </location>
</feature>
<dbReference type="Pfam" id="PF02932">
    <property type="entry name" value="Neur_chan_memb"/>
    <property type="match status" value="1"/>
</dbReference>
<dbReference type="FunFam" id="1.20.58.390:FF:000090">
    <property type="entry name" value="Ligand-Gated ion Channel"/>
    <property type="match status" value="1"/>
</dbReference>
<evidence type="ECO:0000256" key="4">
    <source>
        <dbReference type="ARBA" id="ARBA00023136"/>
    </source>
</evidence>
<dbReference type="InterPro" id="IPR036719">
    <property type="entry name" value="Neuro-gated_channel_TM_sf"/>
</dbReference>
<keyword evidence="9" id="KW-1185">Reference proteome</keyword>
<feature type="transmembrane region" description="Helical" evidence="5">
    <location>
        <begin position="283"/>
        <end position="307"/>
    </location>
</feature>
<evidence type="ECO:0000259" key="7">
    <source>
        <dbReference type="Pfam" id="PF02932"/>
    </source>
</evidence>
<dbReference type="InterPro" id="IPR038050">
    <property type="entry name" value="Neuro_actylchol_rec"/>
</dbReference>
<evidence type="ECO:0008006" key="10">
    <source>
        <dbReference type="Google" id="ProtNLM"/>
    </source>
</evidence>
<evidence type="ECO:0000259" key="6">
    <source>
        <dbReference type="Pfam" id="PF02931"/>
    </source>
</evidence>
<dbReference type="SUPFAM" id="SSF90112">
    <property type="entry name" value="Neurotransmitter-gated ion-channel transmembrane pore"/>
    <property type="match status" value="1"/>
</dbReference>
<comment type="subcellular location">
    <subcellularLocation>
        <location evidence="1">Membrane</location>
        <topology evidence="1">Multi-pass membrane protein</topology>
    </subcellularLocation>
</comment>
<dbReference type="EMBL" id="BTSY01000003">
    <property type="protein sequence ID" value="GMT17709.1"/>
    <property type="molecule type" value="Genomic_DNA"/>
</dbReference>
<dbReference type="AlphaFoldDB" id="A0AAV5VIU8"/>
<dbReference type="GO" id="GO:0004888">
    <property type="term" value="F:transmembrane signaling receptor activity"/>
    <property type="evidence" value="ECO:0007669"/>
    <property type="project" value="InterPro"/>
</dbReference>
<dbReference type="GO" id="GO:0016020">
    <property type="term" value="C:membrane"/>
    <property type="evidence" value="ECO:0007669"/>
    <property type="project" value="UniProtKB-SubCell"/>
</dbReference>
<evidence type="ECO:0000256" key="1">
    <source>
        <dbReference type="ARBA" id="ARBA00004141"/>
    </source>
</evidence>
<dbReference type="InterPro" id="IPR006201">
    <property type="entry name" value="Neur_channel"/>
</dbReference>
<accession>A0AAV5VIU8</accession>
<feature type="transmembrane region" description="Helical" evidence="5">
    <location>
        <begin position="217"/>
        <end position="241"/>
    </location>
</feature>
<feature type="transmembrane region" description="Helical" evidence="5">
    <location>
        <begin position="253"/>
        <end position="271"/>
    </location>
</feature>
<name>A0AAV5VIU8_9BILA</name>
<protein>
    <recommendedName>
        <fullName evidence="10">Transmembrane ion channel</fullName>
    </recommendedName>
</protein>
<proteinExistence type="predicted"/>
<dbReference type="InterPro" id="IPR036734">
    <property type="entry name" value="Neur_chan_lig-bd_sf"/>
</dbReference>
<feature type="non-terminal residue" evidence="8">
    <location>
        <position position="1"/>
    </location>
</feature>
<dbReference type="Gene3D" id="2.70.170.10">
    <property type="entry name" value="Neurotransmitter-gated ion-channel ligand-binding domain"/>
    <property type="match status" value="2"/>
</dbReference>
<dbReference type="GO" id="GO:0005230">
    <property type="term" value="F:extracellular ligand-gated monoatomic ion channel activity"/>
    <property type="evidence" value="ECO:0007669"/>
    <property type="project" value="InterPro"/>
</dbReference>
<dbReference type="Gene3D" id="1.20.58.390">
    <property type="entry name" value="Neurotransmitter-gated ion-channel transmembrane domain"/>
    <property type="match status" value="1"/>
</dbReference>
<reference evidence="8" key="1">
    <citation type="submission" date="2023-10" db="EMBL/GenBank/DDBJ databases">
        <title>Genome assembly of Pristionchus species.</title>
        <authorList>
            <person name="Yoshida K."/>
            <person name="Sommer R.J."/>
        </authorList>
    </citation>
    <scope>NUCLEOTIDE SEQUENCE</scope>
    <source>
        <strain evidence="8">RS5133</strain>
    </source>
</reference>
<keyword evidence="3 5" id="KW-1133">Transmembrane helix</keyword>
<evidence type="ECO:0000313" key="8">
    <source>
        <dbReference type="EMBL" id="GMT17709.1"/>
    </source>
</evidence>
<keyword evidence="4 5" id="KW-0472">Membrane</keyword>